<dbReference type="PANTHER" id="PTHR23517:SF13">
    <property type="entry name" value="MAJOR FACILITATOR SUPERFAMILY MFS_1"/>
    <property type="match status" value="1"/>
</dbReference>
<feature type="transmembrane region" description="Helical" evidence="7">
    <location>
        <begin position="84"/>
        <end position="107"/>
    </location>
</feature>
<evidence type="ECO:0000256" key="3">
    <source>
        <dbReference type="ARBA" id="ARBA00022475"/>
    </source>
</evidence>
<keyword evidence="6 7" id="KW-0472">Membrane</keyword>
<evidence type="ECO:0000256" key="2">
    <source>
        <dbReference type="ARBA" id="ARBA00022448"/>
    </source>
</evidence>
<evidence type="ECO:0000313" key="10">
    <source>
        <dbReference type="Proteomes" id="UP001438953"/>
    </source>
</evidence>
<keyword evidence="2" id="KW-0813">Transport</keyword>
<dbReference type="SUPFAM" id="SSF103473">
    <property type="entry name" value="MFS general substrate transporter"/>
    <property type="match status" value="1"/>
</dbReference>
<reference evidence="9 10" key="1">
    <citation type="submission" date="2024-06" db="EMBL/GenBank/DDBJ databases">
        <title>Thioclava kandeliae sp. nov. from a rhizosphere soil sample of Kandelia candel in a mangrove.</title>
        <authorList>
            <person name="Mu T."/>
        </authorList>
    </citation>
    <scope>NUCLEOTIDE SEQUENCE [LARGE SCALE GENOMIC DNA]</scope>
    <source>
        <strain evidence="9 10">CPCC 100088</strain>
    </source>
</reference>
<feature type="transmembrane region" description="Helical" evidence="7">
    <location>
        <begin position="15"/>
        <end position="32"/>
    </location>
</feature>
<feature type="transmembrane region" description="Helical" evidence="7">
    <location>
        <begin position="218"/>
        <end position="241"/>
    </location>
</feature>
<feature type="transmembrane region" description="Helical" evidence="7">
    <location>
        <begin position="113"/>
        <end position="134"/>
    </location>
</feature>
<sequence>MSASSTHDTGADRSGFGMFVITALTFFFAMSGTTLPTPLYTIYTQELDLSQVMITVIFAVYAAGVIAALLLTGRWSDQIGRKPVLYAGIACSVLADIVFCLAGNLWLILLGRVISGLSAGLFASTATAAVMDLVPKGREKMGVLTATAVNMGGLGLGPIMAGAVAETLPHPLVTPYILHLVLIALATLLYLRVPEKVQKVRSPDLAPQKLALPEEVRAAFAPAAIAAIAGFMVCGFYSAVIPGFLSKEMGHDSHFLIGFVAGFLFLASTLGQMIVDRLPEKIRAPLGCFVLGLGAALIAWAFDLRSLTFLLVSTLIAGIGHGLAFRSGMGAIGAAAPEDQRAGVISLYFVVSYVSISVPVVLFGLLTLVTPLAPLSIGFAILSAVLCGVALLLLLKRR</sequence>
<dbReference type="Pfam" id="PF07690">
    <property type="entry name" value="MFS_1"/>
    <property type="match status" value="1"/>
</dbReference>
<feature type="transmembrane region" description="Helical" evidence="7">
    <location>
        <begin position="375"/>
        <end position="395"/>
    </location>
</feature>
<keyword evidence="5 7" id="KW-1133">Transmembrane helix</keyword>
<dbReference type="EMBL" id="JAYWLC010000003">
    <property type="protein sequence ID" value="MER5171267.1"/>
    <property type="molecule type" value="Genomic_DNA"/>
</dbReference>
<feature type="transmembrane region" description="Helical" evidence="7">
    <location>
        <begin position="52"/>
        <end position="72"/>
    </location>
</feature>
<evidence type="ECO:0000256" key="1">
    <source>
        <dbReference type="ARBA" id="ARBA00004651"/>
    </source>
</evidence>
<feature type="transmembrane region" description="Helical" evidence="7">
    <location>
        <begin position="345"/>
        <end position="369"/>
    </location>
</feature>
<feature type="transmembrane region" description="Helical" evidence="7">
    <location>
        <begin position="307"/>
        <end position="325"/>
    </location>
</feature>
<keyword evidence="10" id="KW-1185">Reference proteome</keyword>
<gene>
    <name evidence="9" type="ORF">VSX56_05700</name>
</gene>
<evidence type="ECO:0000256" key="4">
    <source>
        <dbReference type="ARBA" id="ARBA00022692"/>
    </source>
</evidence>
<feature type="transmembrane region" description="Helical" evidence="7">
    <location>
        <begin position="141"/>
        <end position="161"/>
    </location>
</feature>
<comment type="caution">
    <text evidence="9">The sequence shown here is derived from an EMBL/GenBank/DDBJ whole genome shotgun (WGS) entry which is preliminary data.</text>
</comment>
<feature type="transmembrane region" description="Helical" evidence="7">
    <location>
        <begin position="173"/>
        <end position="191"/>
    </location>
</feature>
<keyword evidence="3" id="KW-1003">Cell membrane</keyword>
<keyword evidence="4 7" id="KW-0812">Transmembrane</keyword>
<evidence type="ECO:0000259" key="8">
    <source>
        <dbReference type="PROSITE" id="PS50850"/>
    </source>
</evidence>
<dbReference type="Proteomes" id="UP001438953">
    <property type="component" value="Unassembled WGS sequence"/>
</dbReference>
<feature type="transmembrane region" description="Helical" evidence="7">
    <location>
        <begin position="253"/>
        <end position="275"/>
    </location>
</feature>
<dbReference type="PROSITE" id="PS00216">
    <property type="entry name" value="SUGAR_TRANSPORT_1"/>
    <property type="match status" value="1"/>
</dbReference>
<feature type="transmembrane region" description="Helical" evidence="7">
    <location>
        <begin position="282"/>
        <end position="301"/>
    </location>
</feature>
<name>A0ABV1SED0_9RHOB</name>
<organism evidence="9 10">
    <name type="scientific">Thioclava kandeliae</name>
    <dbReference type="NCBI Taxonomy" id="3070818"/>
    <lineage>
        <taxon>Bacteria</taxon>
        <taxon>Pseudomonadati</taxon>
        <taxon>Pseudomonadota</taxon>
        <taxon>Alphaproteobacteria</taxon>
        <taxon>Rhodobacterales</taxon>
        <taxon>Paracoccaceae</taxon>
        <taxon>Thioclava</taxon>
    </lineage>
</organism>
<accession>A0ABV1SED0</accession>
<dbReference type="InterPro" id="IPR011701">
    <property type="entry name" value="MFS"/>
</dbReference>
<comment type="subcellular location">
    <subcellularLocation>
        <location evidence="1">Cell membrane</location>
        <topology evidence="1">Multi-pass membrane protein</topology>
    </subcellularLocation>
</comment>
<dbReference type="InterPro" id="IPR020846">
    <property type="entry name" value="MFS_dom"/>
</dbReference>
<dbReference type="PROSITE" id="PS50850">
    <property type="entry name" value="MFS"/>
    <property type="match status" value="1"/>
</dbReference>
<dbReference type="RefSeq" id="WP_350935507.1">
    <property type="nucleotide sequence ID" value="NZ_JAYWLC010000003.1"/>
</dbReference>
<proteinExistence type="predicted"/>
<evidence type="ECO:0000256" key="5">
    <source>
        <dbReference type="ARBA" id="ARBA00022989"/>
    </source>
</evidence>
<dbReference type="InterPro" id="IPR050171">
    <property type="entry name" value="MFS_Transporters"/>
</dbReference>
<evidence type="ECO:0000256" key="7">
    <source>
        <dbReference type="SAM" id="Phobius"/>
    </source>
</evidence>
<evidence type="ECO:0000256" key="6">
    <source>
        <dbReference type="ARBA" id="ARBA00023136"/>
    </source>
</evidence>
<feature type="domain" description="Major facilitator superfamily (MFS) profile" evidence="8">
    <location>
        <begin position="17"/>
        <end position="398"/>
    </location>
</feature>
<dbReference type="InterPro" id="IPR005829">
    <property type="entry name" value="Sugar_transporter_CS"/>
</dbReference>
<dbReference type="Gene3D" id="1.20.1250.20">
    <property type="entry name" value="MFS general substrate transporter like domains"/>
    <property type="match status" value="1"/>
</dbReference>
<evidence type="ECO:0000313" key="9">
    <source>
        <dbReference type="EMBL" id="MER5171267.1"/>
    </source>
</evidence>
<protein>
    <submittedName>
        <fullName evidence="9">MFS transporter</fullName>
    </submittedName>
</protein>
<dbReference type="PANTHER" id="PTHR23517">
    <property type="entry name" value="RESISTANCE PROTEIN MDTM, PUTATIVE-RELATED-RELATED"/>
    <property type="match status" value="1"/>
</dbReference>
<dbReference type="InterPro" id="IPR036259">
    <property type="entry name" value="MFS_trans_sf"/>
</dbReference>